<evidence type="ECO:0000313" key="9">
    <source>
        <dbReference type="Proteomes" id="UP000757435"/>
    </source>
</evidence>
<reference evidence="8" key="1">
    <citation type="submission" date="2021-05" db="EMBL/GenBank/DDBJ databases">
        <authorList>
            <person name="Pietrasiak N."/>
            <person name="Ward R."/>
            <person name="Stajich J.E."/>
            <person name="Kurbessoian T."/>
        </authorList>
    </citation>
    <scope>NUCLEOTIDE SEQUENCE</scope>
    <source>
        <strain evidence="8">UHER 2000/2452</strain>
    </source>
</reference>
<dbReference type="Pfam" id="PF13640">
    <property type="entry name" value="2OG-FeII_Oxy_3"/>
    <property type="match status" value="1"/>
</dbReference>
<keyword evidence="6" id="KW-0408">Iron</keyword>
<dbReference type="GO" id="GO:0051213">
    <property type="term" value="F:dioxygenase activity"/>
    <property type="evidence" value="ECO:0007669"/>
    <property type="project" value="UniProtKB-KW"/>
</dbReference>
<dbReference type="PROSITE" id="PS51471">
    <property type="entry name" value="FE2OG_OXY"/>
    <property type="match status" value="1"/>
</dbReference>
<proteinExistence type="predicted"/>
<keyword evidence="3" id="KW-0847">Vitamin C</keyword>
<dbReference type="InterPro" id="IPR045054">
    <property type="entry name" value="P4HA-like"/>
</dbReference>
<reference evidence="8" key="2">
    <citation type="journal article" date="2022" name="Microbiol. Resour. Announc.">
        <title>Metagenome Sequencing to Explore Phylogenomics of Terrestrial Cyanobacteria.</title>
        <authorList>
            <person name="Ward R.D."/>
            <person name="Stajich J.E."/>
            <person name="Johansen J.R."/>
            <person name="Huntemann M."/>
            <person name="Clum A."/>
            <person name="Foster B."/>
            <person name="Foster B."/>
            <person name="Roux S."/>
            <person name="Palaniappan K."/>
            <person name="Varghese N."/>
            <person name="Mukherjee S."/>
            <person name="Reddy T.B.K."/>
            <person name="Daum C."/>
            <person name="Copeland A."/>
            <person name="Chen I.A."/>
            <person name="Ivanova N.N."/>
            <person name="Kyrpides N.C."/>
            <person name="Shapiro N."/>
            <person name="Eloe-Fadrosh E.A."/>
            <person name="Pietrasiak N."/>
        </authorList>
    </citation>
    <scope>NUCLEOTIDE SEQUENCE</scope>
    <source>
        <strain evidence="8">UHER 2000/2452</strain>
    </source>
</reference>
<organism evidence="8 9">
    <name type="scientific">Drouetiella hepatica Uher 2000/2452</name>
    <dbReference type="NCBI Taxonomy" id="904376"/>
    <lineage>
        <taxon>Bacteria</taxon>
        <taxon>Bacillati</taxon>
        <taxon>Cyanobacteriota</taxon>
        <taxon>Cyanophyceae</taxon>
        <taxon>Oculatellales</taxon>
        <taxon>Oculatellaceae</taxon>
        <taxon>Drouetiella</taxon>
    </lineage>
</organism>
<sequence length="199" mass="22594">MASQTLTSLGHEIFLVKDLLNSSACQQIIQVTQQCQLQQADILIETVNNQVRSNDLLRLGGSDPLLQSANQLLFSKLAIVQQLLQQTYGVNFPFAEPCTVLRYQEQQFYKRHIDNILLGSRFQELDQGIPTRDISIVGYLNDDFEGGETYFDRQDLKIKPEAGAVLVFPAYYTHPHESLPILKGQKYAFTSWLFHGNSI</sequence>
<evidence type="ECO:0000256" key="4">
    <source>
        <dbReference type="ARBA" id="ARBA00022964"/>
    </source>
</evidence>
<evidence type="ECO:0000259" key="7">
    <source>
        <dbReference type="PROSITE" id="PS51471"/>
    </source>
</evidence>
<evidence type="ECO:0000256" key="3">
    <source>
        <dbReference type="ARBA" id="ARBA00022896"/>
    </source>
</evidence>
<evidence type="ECO:0000256" key="6">
    <source>
        <dbReference type="ARBA" id="ARBA00023004"/>
    </source>
</evidence>
<dbReference type="Proteomes" id="UP000757435">
    <property type="component" value="Unassembled WGS sequence"/>
</dbReference>
<dbReference type="GO" id="GO:0005506">
    <property type="term" value="F:iron ion binding"/>
    <property type="evidence" value="ECO:0007669"/>
    <property type="project" value="InterPro"/>
</dbReference>
<feature type="domain" description="Fe2OG dioxygenase" evidence="7">
    <location>
        <begin position="94"/>
        <end position="195"/>
    </location>
</feature>
<dbReference type="PANTHER" id="PTHR10869">
    <property type="entry name" value="PROLYL 4-HYDROXYLASE ALPHA SUBUNIT"/>
    <property type="match status" value="1"/>
</dbReference>
<dbReference type="Gene3D" id="2.60.120.620">
    <property type="entry name" value="q2cbj1_9rhob like domain"/>
    <property type="match status" value="1"/>
</dbReference>
<dbReference type="InterPro" id="IPR006620">
    <property type="entry name" value="Pro_4_hyd_alph"/>
</dbReference>
<evidence type="ECO:0000256" key="5">
    <source>
        <dbReference type="ARBA" id="ARBA00023002"/>
    </source>
</evidence>
<evidence type="ECO:0000256" key="2">
    <source>
        <dbReference type="ARBA" id="ARBA00022723"/>
    </source>
</evidence>
<accession>A0A951Q6T9</accession>
<gene>
    <name evidence="8" type="ORF">KME15_03285</name>
</gene>
<dbReference type="InterPro" id="IPR044862">
    <property type="entry name" value="Pro_4_hyd_alph_FE2OG_OXY"/>
</dbReference>
<dbReference type="AlphaFoldDB" id="A0A951Q6T9"/>
<evidence type="ECO:0000313" key="8">
    <source>
        <dbReference type="EMBL" id="MBW4657672.1"/>
    </source>
</evidence>
<dbReference type="SMART" id="SM00702">
    <property type="entry name" value="P4Hc"/>
    <property type="match status" value="1"/>
</dbReference>
<dbReference type="GO" id="GO:0031418">
    <property type="term" value="F:L-ascorbic acid binding"/>
    <property type="evidence" value="ECO:0007669"/>
    <property type="project" value="UniProtKB-KW"/>
</dbReference>
<dbReference type="GO" id="GO:0016705">
    <property type="term" value="F:oxidoreductase activity, acting on paired donors, with incorporation or reduction of molecular oxygen"/>
    <property type="evidence" value="ECO:0007669"/>
    <property type="project" value="InterPro"/>
</dbReference>
<keyword evidence="5" id="KW-0560">Oxidoreductase</keyword>
<keyword evidence="2" id="KW-0479">Metal-binding</keyword>
<comment type="caution">
    <text evidence="8">The sequence shown here is derived from an EMBL/GenBank/DDBJ whole genome shotgun (WGS) entry which is preliminary data.</text>
</comment>
<dbReference type="PANTHER" id="PTHR10869:SF246">
    <property type="entry name" value="TRANSMEMBRANE PROLYL 4-HYDROXYLASE"/>
    <property type="match status" value="1"/>
</dbReference>
<name>A0A951Q6T9_9CYAN</name>
<evidence type="ECO:0000256" key="1">
    <source>
        <dbReference type="ARBA" id="ARBA00001961"/>
    </source>
</evidence>
<dbReference type="InterPro" id="IPR005123">
    <property type="entry name" value="Oxoglu/Fe-dep_dioxygenase_dom"/>
</dbReference>
<keyword evidence="4" id="KW-0223">Dioxygenase</keyword>
<comment type="cofactor">
    <cofactor evidence="1">
        <name>L-ascorbate</name>
        <dbReference type="ChEBI" id="CHEBI:38290"/>
    </cofactor>
</comment>
<dbReference type="EMBL" id="JAHHHD010000002">
    <property type="protein sequence ID" value="MBW4657672.1"/>
    <property type="molecule type" value="Genomic_DNA"/>
</dbReference>
<protein>
    <submittedName>
        <fullName evidence="8">2OG-Fe(II) oxygenase</fullName>
    </submittedName>
</protein>